<feature type="transmembrane region" description="Helical" evidence="1">
    <location>
        <begin position="35"/>
        <end position="60"/>
    </location>
</feature>
<protein>
    <submittedName>
        <fullName evidence="2">Uncharacterized protein</fullName>
    </submittedName>
</protein>
<keyword evidence="1" id="KW-1133">Transmembrane helix</keyword>
<dbReference type="AlphaFoldDB" id="A0A2T5E8N9"/>
<feature type="transmembrane region" description="Helical" evidence="1">
    <location>
        <begin position="72"/>
        <end position="96"/>
    </location>
</feature>
<evidence type="ECO:0000313" key="2">
    <source>
        <dbReference type="EMBL" id="PTP15682.1"/>
    </source>
</evidence>
<sequence>MGIWIAYIYPQAMRKVIQPSTSAIFPKEDKERVQLLVGVVIISALILAVLLIGITIKPFLIKSSLYLLAPKLFSFLGLFALFSLVYAQLFCIYSVIASNINFITDLANKENEAELNKKFNRAQNNNEQND</sequence>
<reference evidence="2 3" key="1">
    <citation type="submission" date="2017-11" db="EMBL/GenBank/DDBJ databases">
        <title>Population delineation of vibrios coincides with oyster pathogenicity.</title>
        <authorList>
            <person name="Bruto M."/>
            <person name="Labreuche Y."/>
            <person name="James A."/>
            <person name="Piel D."/>
            <person name="Chenivesse S."/>
            <person name="Petton B."/>
            <person name="Polz M.F."/>
            <person name="Le Roux F."/>
        </authorList>
    </citation>
    <scope>NUCLEOTIDE SEQUENCE [LARGE SCALE GENOMIC DNA]</scope>
    <source>
        <strain evidence="2 3">1F_55</strain>
    </source>
</reference>
<dbReference type="EMBL" id="PIGA01000039">
    <property type="protein sequence ID" value="PTP15682.1"/>
    <property type="molecule type" value="Genomic_DNA"/>
</dbReference>
<organism evidence="2 3">
    <name type="scientific">Vibrio splendidus</name>
    <dbReference type="NCBI Taxonomy" id="29497"/>
    <lineage>
        <taxon>Bacteria</taxon>
        <taxon>Pseudomonadati</taxon>
        <taxon>Pseudomonadota</taxon>
        <taxon>Gammaproteobacteria</taxon>
        <taxon>Vibrionales</taxon>
        <taxon>Vibrionaceae</taxon>
        <taxon>Vibrio</taxon>
    </lineage>
</organism>
<evidence type="ECO:0000256" key="1">
    <source>
        <dbReference type="SAM" id="Phobius"/>
    </source>
</evidence>
<dbReference type="Proteomes" id="UP000244080">
    <property type="component" value="Unassembled WGS sequence"/>
</dbReference>
<accession>A0A2T5E8N9</accession>
<name>A0A2T5E8N9_VIBSP</name>
<proteinExistence type="predicted"/>
<comment type="caution">
    <text evidence="2">The sequence shown here is derived from an EMBL/GenBank/DDBJ whole genome shotgun (WGS) entry which is preliminary data.</text>
</comment>
<keyword evidence="1" id="KW-0812">Transmembrane</keyword>
<evidence type="ECO:0000313" key="3">
    <source>
        <dbReference type="Proteomes" id="UP000244080"/>
    </source>
</evidence>
<gene>
    <name evidence="2" type="ORF">CWO36_19690</name>
</gene>
<keyword evidence="1" id="KW-0472">Membrane</keyword>